<protein>
    <submittedName>
        <fullName evidence="2">Uncharacterized protein</fullName>
    </submittedName>
</protein>
<gene>
    <name evidence="2" type="ORF">YH65_07775</name>
</gene>
<keyword evidence="3" id="KW-1185">Reference proteome</keyword>
<accession>A0A7U4M1S5</accession>
<dbReference type="KEGG" id="slh:YH65_07775"/>
<dbReference type="EMBL" id="CP011308">
    <property type="protein sequence ID" value="AKF25299.1"/>
    <property type="molecule type" value="Genomic_DNA"/>
</dbReference>
<proteinExistence type="predicted"/>
<name>A0A7U4M1S5_9BACT</name>
<evidence type="ECO:0000256" key="1">
    <source>
        <dbReference type="SAM" id="SignalP"/>
    </source>
</evidence>
<keyword evidence="1" id="KW-0732">Signal</keyword>
<organism evidence="2 3">
    <name type="scientific">Sulfurovum lithotrophicum</name>
    <dbReference type="NCBI Taxonomy" id="206403"/>
    <lineage>
        <taxon>Bacteria</taxon>
        <taxon>Pseudomonadati</taxon>
        <taxon>Campylobacterota</taxon>
        <taxon>Epsilonproteobacteria</taxon>
        <taxon>Campylobacterales</taxon>
        <taxon>Sulfurovaceae</taxon>
        <taxon>Sulfurovum</taxon>
    </lineage>
</organism>
<evidence type="ECO:0000313" key="3">
    <source>
        <dbReference type="Proteomes" id="UP000034444"/>
    </source>
</evidence>
<dbReference type="OrthoDB" id="9832640at2"/>
<reference evidence="2 3" key="1">
    <citation type="submission" date="2015-04" db="EMBL/GenBank/DDBJ databases">
        <title>Complete genome sequence of Sulfurovum lithotrophicum ATCC BAA-797T.</title>
        <authorList>
            <person name="Ahn J."/>
            <person name="Park G."/>
            <person name="Jeon W."/>
            <person name="Jang Y."/>
            <person name="Jang M."/>
            <person name="Lee H."/>
            <person name="Lee H."/>
        </authorList>
    </citation>
    <scope>NUCLEOTIDE SEQUENCE [LARGE SCALE GENOMIC DNA]</scope>
    <source>
        <strain evidence="3">ATCC BAA-797 / 42BKT</strain>
    </source>
</reference>
<dbReference type="AlphaFoldDB" id="A0A7U4M1S5"/>
<feature type="signal peptide" evidence="1">
    <location>
        <begin position="1"/>
        <end position="28"/>
    </location>
</feature>
<sequence>MTLKKILPKKIKSALALFFLGFSVWSIAQTNTIDEKIDKIKKASGTEKKLLLKQLEVDISQQKYNSIDTNRSTENNKSIDENIKEHTSKDLNSSTWKMNKCGTGKCGTVKCGVGKKPKAAKSLETNVPTCD</sequence>
<reference evidence="3" key="2">
    <citation type="journal article" date="2017" name="Stand. Genomic Sci.">
        <title>Complete genome sequence of the sulfur-oxidizing chemolithoautotrophic Sulfurovum lithotrophicum 42BKTT.</title>
        <authorList>
            <person name="Jeon W."/>
            <person name="Priscilla L."/>
            <person name="Park G."/>
            <person name="Lee H."/>
            <person name="Lee N."/>
            <person name="Lee D."/>
            <person name="Kwon H."/>
            <person name="Ahn I."/>
            <person name="Lee C."/>
            <person name="Lee H."/>
            <person name="Ahn J."/>
        </authorList>
    </citation>
    <scope>NUCLEOTIDE SEQUENCE [LARGE SCALE GENOMIC DNA]</scope>
    <source>
        <strain evidence="3">ATCC BAA-797 / 42BKT</strain>
    </source>
</reference>
<evidence type="ECO:0000313" key="2">
    <source>
        <dbReference type="EMBL" id="AKF25299.1"/>
    </source>
</evidence>
<feature type="chain" id="PRO_5030566819" evidence="1">
    <location>
        <begin position="29"/>
        <end position="131"/>
    </location>
</feature>
<dbReference type="Proteomes" id="UP000034444">
    <property type="component" value="Chromosome"/>
</dbReference>